<dbReference type="Proteomes" id="UP001153069">
    <property type="component" value="Unassembled WGS sequence"/>
</dbReference>
<reference evidence="2" key="1">
    <citation type="submission" date="2020-06" db="EMBL/GenBank/DDBJ databases">
        <authorList>
            <consortium name="Plant Systems Biology data submission"/>
        </authorList>
    </citation>
    <scope>NUCLEOTIDE SEQUENCE</scope>
    <source>
        <strain evidence="2">D6</strain>
    </source>
</reference>
<gene>
    <name evidence="2" type="ORF">SEMRO_3198_G345040.1</name>
</gene>
<accession>A0A9N8HZ34</accession>
<feature type="compositionally biased region" description="Low complexity" evidence="1">
    <location>
        <begin position="58"/>
        <end position="74"/>
    </location>
</feature>
<comment type="caution">
    <text evidence="2">The sequence shown here is derived from an EMBL/GenBank/DDBJ whole genome shotgun (WGS) entry which is preliminary data.</text>
</comment>
<evidence type="ECO:0000313" key="3">
    <source>
        <dbReference type="Proteomes" id="UP001153069"/>
    </source>
</evidence>
<keyword evidence="3" id="KW-1185">Reference proteome</keyword>
<sequence>MLRSPTPLVPPGTGNCLMDPYFQNNGDDQQAIEVGPVAVGNQPQEGGQEQAVGDVRNRNNNNNNNIVEAQQLGPGDDDPPSPQGPPFRMDDPARMHLTIQEHQWAQNIKEAVKAHDDINLISDFMCAHLAIYFHGDTEAAVESALRLQEFRQDNDILDTLNDSRRAVAKLIKLFPEVYLSYSFNPDDGNYSFAFDMTKISMEKMTRTEMFTTFNAGEYYMHHAMSVDFELIRKGGIIVCECDGYDWTQHLDIHMIQKLWLEIAWTYPLQYQAQKHYNGGVMFNVVLSMLKKMLPTKIGSKFETGFQFEGRLDSIYMVPTVEAANQRLLQSLDLVLQRRYELEKSFSLGPTNCEPTNMEFYLAQVTQTPPLDSAL</sequence>
<organism evidence="2 3">
    <name type="scientific">Seminavis robusta</name>
    <dbReference type="NCBI Taxonomy" id="568900"/>
    <lineage>
        <taxon>Eukaryota</taxon>
        <taxon>Sar</taxon>
        <taxon>Stramenopiles</taxon>
        <taxon>Ochrophyta</taxon>
        <taxon>Bacillariophyta</taxon>
        <taxon>Bacillariophyceae</taxon>
        <taxon>Bacillariophycidae</taxon>
        <taxon>Naviculales</taxon>
        <taxon>Naviculaceae</taxon>
        <taxon>Seminavis</taxon>
    </lineage>
</organism>
<dbReference type="EMBL" id="CAICTM010003196">
    <property type="protein sequence ID" value="CAB9531027.1"/>
    <property type="molecule type" value="Genomic_DNA"/>
</dbReference>
<evidence type="ECO:0000313" key="2">
    <source>
        <dbReference type="EMBL" id="CAB9531027.1"/>
    </source>
</evidence>
<dbReference type="AlphaFoldDB" id="A0A9N8HZ34"/>
<protein>
    <submittedName>
        <fullName evidence="2">Uncharacterized protein</fullName>
    </submittedName>
</protein>
<name>A0A9N8HZ34_9STRA</name>
<feature type="region of interest" description="Disordered" evidence="1">
    <location>
        <begin position="1"/>
        <end position="90"/>
    </location>
</feature>
<evidence type="ECO:0000256" key="1">
    <source>
        <dbReference type="SAM" id="MobiDB-lite"/>
    </source>
</evidence>
<proteinExistence type="predicted"/>